<keyword evidence="1" id="KW-0472">Membrane</keyword>
<keyword evidence="3" id="KW-1185">Reference proteome</keyword>
<evidence type="ECO:0000313" key="2">
    <source>
        <dbReference type="EMBL" id="QQV90549.1"/>
    </source>
</evidence>
<feature type="transmembrane region" description="Helical" evidence="1">
    <location>
        <begin position="65"/>
        <end position="87"/>
    </location>
</feature>
<feature type="transmembrane region" description="Helical" evidence="1">
    <location>
        <begin position="20"/>
        <end position="45"/>
    </location>
</feature>
<reference evidence="2" key="1">
    <citation type="submission" date="2020-07" db="EMBL/GenBank/DDBJ databases">
        <title>Highly diverse flavobacterial phages as mortality factor during North Sea spring blooms.</title>
        <authorList>
            <person name="Bartlau N."/>
            <person name="Wichels A."/>
            <person name="Krohne G."/>
            <person name="Adriaenssens E.M."/>
            <person name="Heins A."/>
            <person name="Fuchs B.M."/>
            <person name="Amann R."/>
            <person name="Moraru C."/>
        </authorList>
    </citation>
    <scope>NUCLEOTIDE SEQUENCE</scope>
</reference>
<evidence type="ECO:0000313" key="3">
    <source>
        <dbReference type="Proteomes" id="UP000693794"/>
    </source>
</evidence>
<name>A0A8E5EAW1_9CAUD</name>
<protein>
    <submittedName>
        <fullName evidence="2">Uncharacterized protein</fullName>
    </submittedName>
</protein>
<keyword evidence="1" id="KW-0812">Transmembrane</keyword>
<dbReference type="Proteomes" id="UP000693794">
    <property type="component" value="Segment"/>
</dbReference>
<dbReference type="EMBL" id="MT732458">
    <property type="protein sequence ID" value="QQV90549.1"/>
    <property type="molecule type" value="Genomic_DNA"/>
</dbReference>
<evidence type="ECO:0000256" key="1">
    <source>
        <dbReference type="SAM" id="Phobius"/>
    </source>
</evidence>
<accession>A0A8E5EAW1</accession>
<sequence>MNKYSIGLYLKPYSNIKLIIVSLIGNFLCLDPFPFTIMNFSFKLISTLFKLRTSLDLNPQPYPNVNINLAFQFILSVNNIFTFLTIARCV</sequence>
<keyword evidence="1" id="KW-1133">Transmembrane helix</keyword>
<organism evidence="2 3">
    <name type="scientific">Polaribacter phage Danklef_1</name>
    <dbReference type="NCBI Taxonomy" id="2745646"/>
    <lineage>
        <taxon>Viruses</taxon>
        <taxon>Duplodnaviria</taxon>
        <taxon>Heunggongvirae</taxon>
        <taxon>Uroviricota</taxon>
        <taxon>Caudoviricetes</taxon>
        <taxon>Forsetiviridae</taxon>
        <taxon>Freyavirus</taxon>
        <taxon>Freyavirus danklef</taxon>
    </lineage>
</organism>
<gene>
    <name evidence="2" type="ORF">Danklef1_65</name>
</gene>
<proteinExistence type="predicted"/>